<dbReference type="InterPro" id="IPR009057">
    <property type="entry name" value="Homeodomain-like_sf"/>
</dbReference>
<protein>
    <recommendedName>
        <fullName evidence="4">Myb-like domain-containing protein</fullName>
    </recommendedName>
</protein>
<keyword evidence="2" id="KW-0804">Transcription</keyword>
<accession>A0AAV8TMU3</accession>
<dbReference type="AlphaFoldDB" id="A0AAV8TMU3"/>
<dbReference type="Proteomes" id="UP001159364">
    <property type="component" value="Linkage Group LG04"/>
</dbReference>
<keyword evidence="3" id="KW-0539">Nucleus</keyword>
<evidence type="ECO:0000259" key="4">
    <source>
        <dbReference type="Pfam" id="PF23082"/>
    </source>
</evidence>
<proteinExistence type="predicted"/>
<organism evidence="5 6">
    <name type="scientific">Erythroxylum novogranatense</name>
    <dbReference type="NCBI Taxonomy" id="1862640"/>
    <lineage>
        <taxon>Eukaryota</taxon>
        <taxon>Viridiplantae</taxon>
        <taxon>Streptophyta</taxon>
        <taxon>Embryophyta</taxon>
        <taxon>Tracheophyta</taxon>
        <taxon>Spermatophyta</taxon>
        <taxon>Magnoliopsida</taxon>
        <taxon>eudicotyledons</taxon>
        <taxon>Gunneridae</taxon>
        <taxon>Pentapetalae</taxon>
        <taxon>rosids</taxon>
        <taxon>fabids</taxon>
        <taxon>Malpighiales</taxon>
        <taxon>Erythroxylaceae</taxon>
        <taxon>Erythroxylum</taxon>
    </lineage>
</organism>
<evidence type="ECO:0000256" key="3">
    <source>
        <dbReference type="ARBA" id="ARBA00023242"/>
    </source>
</evidence>
<name>A0AAV8TMU3_9ROSI</name>
<comment type="caution">
    <text evidence="5">The sequence shown here is derived from an EMBL/GenBank/DDBJ whole genome shotgun (WGS) entry which is preliminary data.</text>
</comment>
<dbReference type="SUPFAM" id="SSF46689">
    <property type="entry name" value="Homeodomain-like"/>
    <property type="match status" value="1"/>
</dbReference>
<gene>
    <name evidence="5" type="ORF">K2173_013635</name>
</gene>
<dbReference type="EMBL" id="JAIWQS010000004">
    <property type="protein sequence ID" value="KAJ8767238.1"/>
    <property type="molecule type" value="Genomic_DNA"/>
</dbReference>
<evidence type="ECO:0000313" key="5">
    <source>
        <dbReference type="EMBL" id="KAJ8767238.1"/>
    </source>
</evidence>
<dbReference type="GO" id="GO:0003700">
    <property type="term" value="F:DNA-binding transcription factor activity"/>
    <property type="evidence" value="ECO:0007669"/>
    <property type="project" value="InterPro"/>
</dbReference>
<keyword evidence="1" id="KW-0805">Transcription regulation</keyword>
<dbReference type="PANTHER" id="PTHR43952:SF75">
    <property type="entry name" value="PROTEIN RADIALIS-LIKE 6"/>
    <property type="match status" value="1"/>
</dbReference>
<dbReference type="InterPro" id="IPR001005">
    <property type="entry name" value="SANT/Myb"/>
</dbReference>
<reference evidence="5 6" key="1">
    <citation type="submission" date="2021-09" db="EMBL/GenBank/DDBJ databases">
        <title>Genomic insights and catalytic innovation underlie evolution of tropane alkaloids biosynthesis.</title>
        <authorList>
            <person name="Wang Y.-J."/>
            <person name="Tian T."/>
            <person name="Huang J.-P."/>
            <person name="Huang S.-X."/>
        </authorList>
    </citation>
    <scope>NUCLEOTIDE SEQUENCE [LARGE SCALE GENOMIC DNA]</scope>
    <source>
        <strain evidence="5">KIB-2018</strain>
        <tissue evidence="5">Leaf</tissue>
    </source>
</reference>
<evidence type="ECO:0000313" key="6">
    <source>
        <dbReference type="Proteomes" id="UP001159364"/>
    </source>
</evidence>
<keyword evidence="6" id="KW-1185">Reference proteome</keyword>
<sequence length="67" mass="7565">MSSSWTAKENKLFEKALALYDKDTPDRWANIAKAVGAETEAIIAQKKKIRFLLADSMVEPEAERQPL</sequence>
<dbReference type="InterPro" id="IPR044636">
    <property type="entry name" value="RADIALIS-like"/>
</dbReference>
<evidence type="ECO:0000256" key="2">
    <source>
        <dbReference type="ARBA" id="ARBA00023163"/>
    </source>
</evidence>
<feature type="domain" description="Myb-like" evidence="4">
    <location>
        <begin position="4"/>
        <end position="60"/>
    </location>
</feature>
<dbReference type="PANTHER" id="PTHR43952">
    <property type="entry name" value="MYB FAMILY TRANSCRIPTION FACTOR-RELATED"/>
    <property type="match status" value="1"/>
</dbReference>
<evidence type="ECO:0000256" key="1">
    <source>
        <dbReference type="ARBA" id="ARBA00023015"/>
    </source>
</evidence>
<dbReference type="Pfam" id="PF23082">
    <property type="entry name" value="Myb_DNA-binding_2"/>
    <property type="match status" value="1"/>
</dbReference>
<dbReference type="Gene3D" id="1.10.10.60">
    <property type="entry name" value="Homeodomain-like"/>
    <property type="match status" value="1"/>
</dbReference>